<dbReference type="SFLD" id="SFLDS00003">
    <property type="entry name" value="Haloacid_Dehalogenase"/>
    <property type="match status" value="1"/>
</dbReference>
<dbReference type="SFLD" id="SFLDG01129">
    <property type="entry name" value="C1.5:_HAD__Beta-PGM__Phosphata"/>
    <property type="match status" value="1"/>
</dbReference>
<dbReference type="InterPro" id="IPR036770">
    <property type="entry name" value="Ankyrin_rpt-contain_sf"/>
</dbReference>
<dbReference type="Pfam" id="PF00702">
    <property type="entry name" value="Hydrolase"/>
    <property type="match status" value="1"/>
</dbReference>
<dbReference type="InterPro" id="IPR023214">
    <property type="entry name" value="HAD_sf"/>
</dbReference>
<dbReference type="SUPFAM" id="SSF56784">
    <property type="entry name" value="HAD-like"/>
    <property type="match status" value="1"/>
</dbReference>
<dbReference type="Pfam" id="PF12796">
    <property type="entry name" value="Ank_2"/>
    <property type="match status" value="1"/>
</dbReference>
<dbReference type="SUPFAM" id="SSF48403">
    <property type="entry name" value="Ankyrin repeat"/>
    <property type="match status" value="1"/>
</dbReference>
<dbReference type="PANTHER" id="PTHR43885:SF1">
    <property type="entry name" value="SUPERFAMILY HYDROLASE, PUTATIVE (AFU_ORTHOLOGUE AFUA_4G13290)-RELATED"/>
    <property type="match status" value="1"/>
</dbReference>
<feature type="repeat" description="ANK" evidence="1">
    <location>
        <begin position="347"/>
        <end position="379"/>
    </location>
</feature>
<dbReference type="CDD" id="cd01427">
    <property type="entry name" value="HAD_like"/>
    <property type="match status" value="1"/>
</dbReference>
<evidence type="ECO:0008006" key="3">
    <source>
        <dbReference type="Google" id="ProtNLM"/>
    </source>
</evidence>
<keyword evidence="1" id="KW-0040">ANK repeat</keyword>
<dbReference type="Gene3D" id="1.25.40.20">
    <property type="entry name" value="Ankyrin repeat-containing domain"/>
    <property type="match status" value="1"/>
</dbReference>
<organism evidence="2">
    <name type="scientific">Lotharella globosa</name>
    <dbReference type="NCBI Taxonomy" id="91324"/>
    <lineage>
        <taxon>Eukaryota</taxon>
        <taxon>Sar</taxon>
        <taxon>Rhizaria</taxon>
        <taxon>Cercozoa</taxon>
        <taxon>Chlorarachniophyceae</taxon>
        <taxon>Lotharella</taxon>
    </lineage>
</organism>
<dbReference type="NCBIfam" id="TIGR01549">
    <property type="entry name" value="HAD-SF-IA-v1"/>
    <property type="match status" value="1"/>
</dbReference>
<dbReference type="InterPro" id="IPR036412">
    <property type="entry name" value="HAD-like_sf"/>
</dbReference>
<dbReference type="SMART" id="SM00248">
    <property type="entry name" value="ANK"/>
    <property type="match status" value="3"/>
</dbReference>
<protein>
    <recommendedName>
        <fullName evidence="3">Phosphoglycolate phosphatase</fullName>
    </recommendedName>
</protein>
<dbReference type="PANTHER" id="PTHR43885">
    <property type="entry name" value="HALOACID DEHALOGENASE-LIKE HYDROLASE"/>
    <property type="match status" value="1"/>
</dbReference>
<feature type="repeat" description="ANK" evidence="1">
    <location>
        <begin position="314"/>
        <end position="346"/>
    </location>
</feature>
<proteinExistence type="predicted"/>
<name>A0A7S4DX74_9EUKA</name>
<dbReference type="InterPro" id="IPR006439">
    <property type="entry name" value="HAD-SF_hydro_IA"/>
</dbReference>
<dbReference type="PROSITE" id="PS50088">
    <property type="entry name" value="ANK_REPEAT"/>
    <property type="match status" value="2"/>
</dbReference>
<sequence length="406" mass="43221">MGSGLACCRPRRLSGRALSSSSSRRPVLRGVVFDMDGTLTVPNLDFKEMYERCGVAPSEDVLEAIAAMSPQKAAAAKAVIDEMEAEGRRTLKLEPGAIEFARWLQFHGIPTALVTRNTKTTVDHLHAHLWEPAGLPRFDPAISRDDASIPAKPKPGALEAIAKAWGMPLGEEVLMVGDSPSNDVAFGKDAGTTTALVDSGRRFVEGSTDGGADFVVEGLHLLPHRLWTHFEIVGPNAGGLVKYPSPNPPVTAAAKAAAAGDAKALADLPVDQLLTEEEGEGQNPPIVWAAENGSEECIDILLKAGVDVDKQGYLGATAICRASRSGHVEALKRLLAAGGNPDIPNIKRQYPLHFAAFKLNHKAVDVLLAHGASTICLDRKGRTPAEDTSDANIRARILEARRKRGV</sequence>
<accession>A0A7S4DX74</accession>
<dbReference type="InterPro" id="IPR002110">
    <property type="entry name" value="Ankyrin_rpt"/>
</dbReference>
<dbReference type="EMBL" id="HBIV01038720">
    <property type="protein sequence ID" value="CAE0675753.1"/>
    <property type="molecule type" value="Transcribed_RNA"/>
</dbReference>
<evidence type="ECO:0000256" key="1">
    <source>
        <dbReference type="PROSITE-ProRule" id="PRU00023"/>
    </source>
</evidence>
<evidence type="ECO:0000313" key="2">
    <source>
        <dbReference type="EMBL" id="CAE0675753.1"/>
    </source>
</evidence>
<gene>
    <name evidence="2" type="ORF">LGLO00237_LOCUS27530</name>
</gene>
<dbReference type="AlphaFoldDB" id="A0A7S4DX74"/>
<dbReference type="Gene3D" id="3.40.50.1000">
    <property type="entry name" value="HAD superfamily/HAD-like"/>
    <property type="match status" value="1"/>
</dbReference>
<reference evidence="2" key="1">
    <citation type="submission" date="2021-01" db="EMBL/GenBank/DDBJ databases">
        <authorList>
            <person name="Corre E."/>
            <person name="Pelletier E."/>
            <person name="Niang G."/>
            <person name="Scheremetjew M."/>
            <person name="Finn R."/>
            <person name="Kale V."/>
            <person name="Holt S."/>
            <person name="Cochrane G."/>
            <person name="Meng A."/>
            <person name="Brown T."/>
            <person name="Cohen L."/>
        </authorList>
    </citation>
    <scope>NUCLEOTIDE SEQUENCE</scope>
    <source>
        <strain evidence="2">CCCM811</strain>
    </source>
</reference>
<dbReference type="Gene3D" id="1.10.260.80">
    <property type="match status" value="1"/>
</dbReference>